<comment type="caution">
    <text evidence="1">The sequence shown here is derived from an EMBL/GenBank/DDBJ whole genome shotgun (WGS) entry which is preliminary data.</text>
</comment>
<organism evidence="1 2">
    <name type="scientific">Trichinella patagoniensis</name>
    <dbReference type="NCBI Taxonomy" id="990121"/>
    <lineage>
        <taxon>Eukaryota</taxon>
        <taxon>Metazoa</taxon>
        <taxon>Ecdysozoa</taxon>
        <taxon>Nematoda</taxon>
        <taxon>Enoplea</taxon>
        <taxon>Dorylaimia</taxon>
        <taxon>Trichinellida</taxon>
        <taxon>Trichinellidae</taxon>
        <taxon>Trichinella</taxon>
    </lineage>
</organism>
<protein>
    <submittedName>
        <fullName evidence="1">Uncharacterized protein</fullName>
    </submittedName>
</protein>
<dbReference type="OrthoDB" id="10591900at2759"/>
<name>A0A0V0ZCM9_9BILA</name>
<accession>A0A0V0ZCM9</accession>
<proteinExistence type="predicted"/>
<gene>
    <name evidence="1" type="ORF">T12_14780</name>
</gene>
<dbReference type="AlphaFoldDB" id="A0A0V0ZCM9"/>
<evidence type="ECO:0000313" key="1">
    <source>
        <dbReference type="EMBL" id="KRY10256.1"/>
    </source>
</evidence>
<sequence>MEIANKHTASSHLLVTLVRTLPYSIPTRRFYNVDDSIYIADVYFFPLDGRLVKPSLMRAASTTTRLPTGLVTLAVEVWSRGAQATPSLPGKSSVTTLREHRARGALPSNIKTRSSVSVLLAATIWQLTAASSAIGYSAAGPALWGVPIQIVIFNLREIRIRLASQQLGRAEGDKFVSCFFHECQRPGVEACVDHTQDGPELLAA</sequence>
<reference evidence="1 2" key="1">
    <citation type="submission" date="2015-01" db="EMBL/GenBank/DDBJ databases">
        <title>Evolution of Trichinella species and genotypes.</title>
        <authorList>
            <person name="Korhonen P.K."/>
            <person name="Edoardo P."/>
            <person name="Giuseppe L.R."/>
            <person name="Gasser R.B."/>
        </authorList>
    </citation>
    <scope>NUCLEOTIDE SEQUENCE [LARGE SCALE GENOMIC DNA]</scope>
    <source>
        <strain evidence="1">ISS2496</strain>
    </source>
</reference>
<keyword evidence="2" id="KW-1185">Reference proteome</keyword>
<dbReference type="Proteomes" id="UP000054783">
    <property type="component" value="Unassembled WGS sequence"/>
</dbReference>
<dbReference type="EMBL" id="JYDQ01000238">
    <property type="protein sequence ID" value="KRY10256.1"/>
    <property type="molecule type" value="Genomic_DNA"/>
</dbReference>
<evidence type="ECO:0000313" key="2">
    <source>
        <dbReference type="Proteomes" id="UP000054783"/>
    </source>
</evidence>